<comment type="caution">
    <text evidence="2">The sequence shown here is derived from an EMBL/GenBank/DDBJ whole genome shotgun (WGS) entry which is preliminary data.</text>
</comment>
<dbReference type="EMBL" id="AZEE01000029">
    <property type="protein sequence ID" value="KRK97672.1"/>
    <property type="molecule type" value="Genomic_DNA"/>
</dbReference>
<sequence length="231" mass="26098">MVIVIRVLVLAVVIVPLFMAWLMSIFNNGIGSNGDWLGFWGGYLGAIVGVAGTVYITLKVARLQAMQNVKQEAEMKDYDTKVNLLKVIIKHRDNFQFLHAKIRALDLPDLPDCVKRGYIKEVSNSDKLFIQFEKDFDLENIVIYGAENWTNQKNNLVQVFTNWRTNVVPLVVEKENRKQVLSGLNLVIEAFNDLGKPVLNTINDMREGIDGLEGLIDSNVLKSVSQAYSRL</sequence>
<dbReference type="AlphaFoldDB" id="A0A0R1LQD2"/>
<name>A0A0R1LQD2_9LACO</name>
<proteinExistence type="predicted"/>
<feature type="transmembrane region" description="Helical" evidence="1">
    <location>
        <begin position="38"/>
        <end position="58"/>
    </location>
</feature>
<reference evidence="2 3" key="1">
    <citation type="journal article" date="2015" name="Genome Announc.">
        <title>Expanding the biotechnology potential of lactobacilli through comparative genomics of 213 strains and associated genera.</title>
        <authorList>
            <person name="Sun Z."/>
            <person name="Harris H.M."/>
            <person name="McCann A."/>
            <person name="Guo C."/>
            <person name="Argimon S."/>
            <person name="Zhang W."/>
            <person name="Yang X."/>
            <person name="Jeffery I.B."/>
            <person name="Cooney J.C."/>
            <person name="Kagawa T.F."/>
            <person name="Liu W."/>
            <person name="Song Y."/>
            <person name="Salvetti E."/>
            <person name="Wrobel A."/>
            <person name="Rasinkangas P."/>
            <person name="Parkhill J."/>
            <person name="Rea M.C."/>
            <person name="O'Sullivan O."/>
            <person name="Ritari J."/>
            <person name="Douillard F.P."/>
            <person name="Paul Ross R."/>
            <person name="Yang R."/>
            <person name="Briner A.E."/>
            <person name="Felis G.E."/>
            <person name="de Vos W.M."/>
            <person name="Barrangou R."/>
            <person name="Klaenhammer T.R."/>
            <person name="Caufield P.W."/>
            <person name="Cui Y."/>
            <person name="Zhang H."/>
            <person name="O'Toole P.W."/>
        </authorList>
    </citation>
    <scope>NUCLEOTIDE SEQUENCE [LARGE SCALE GENOMIC DNA]</scope>
    <source>
        <strain evidence="2 3">DSM 19909</strain>
    </source>
</reference>
<gene>
    <name evidence="2" type="ORF">FD04_GL001709</name>
</gene>
<evidence type="ECO:0000256" key="1">
    <source>
        <dbReference type="SAM" id="Phobius"/>
    </source>
</evidence>
<keyword evidence="1" id="KW-0812">Transmembrane</keyword>
<evidence type="ECO:0000313" key="2">
    <source>
        <dbReference type="EMBL" id="KRK97672.1"/>
    </source>
</evidence>
<dbReference type="Proteomes" id="UP000051160">
    <property type="component" value="Unassembled WGS sequence"/>
</dbReference>
<feature type="transmembrane region" description="Helical" evidence="1">
    <location>
        <begin position="7"/>
        <end position="26"/>
    </location>
</feature>
<dbReference type="PATRIC" id="fig|1423776.4.peg.1730"/>
<keyword evidence="1" id="KW-1133">Transmembrane helix</keyword>
<keyword evidence="1" id="KW-0472">Membrane</keyword>
<organism evidence="2 3">
    <name type="scientific">Secundilactobacillus odoratitofui DSM 19909 = JCM 15043</name>
    <dbReference type="NCBI Taxonomy" id="1423776"/>
    <lineage>
        <taxon>Bacteria</taxon>
        <taxon>Bacillati</taxon>
        <taxon>Bacillota</taxon>
        <taxon>Bacilli</taxon>
        <taxon>Lactobacillales</taxon>
        <taxon>Lactobacillaceae</taxon>
        <taxon>Secundilactobacillus</taxon>
    </lineage>
</organism>
<accession>A0A0R1LQD2</accession>
<evidence type="ECO:0000313" key="3">
    <source>
        <dbReference type="Proteomes" id="UP000051160"/>
    </source>
</evidence>
<protein>
    <submittedName>
        <fullName evidence="2">Uncharacterized protein</fullName>
    </submittedName>
</protein>
<keyword evidence="3" id="KW-1185">Reference proteome</keyword>